<reference evidence="1 2" key="1">
    <citation type="journal article" date="2021" name="Elife">
        <title>Chloroplast acquisition without the gene transfer in kleptoplastic sea slugs, Plakobranchus ocellatus.</title>
        <authorList>
            <person name="Maeda T."/>
            <person name="Takahashi S."/>
            <person name="Yoshida T."/>
            <person name="Shimamura S."/>
            <person name="Takaki Y."/>
            <person name="Nagai Y."/>
            <person name="Toyoda A."/>
            <person name="Suzuki Y."/>
            <person name="Arimoto A."/>
            <person name="Ishii H."/>
            <person name="Satoh N."/>
            <person name="Nishiyama T."/>
            <person name="Hasebe M."/>
            <person name="Maruyama T."/>
            <person name="Minagawa J."/>
            <person name="Obokata J."/>
            <person name="Shigenobu S."/>
        </authorList>
    </citation>
    <scope>NUCLEOTIDE SEQUENCE [LARGE SCALE GENOMIC DNA]</scope>
</reference>
<evidence type="ECO:0000313" key="1">
    <source>
        <dbReference type="EMBL" id="GFO00394.1"/>
    </source>
</evidence>
<keyword evidence="2" id="KW-1185">Reference proteome</keyword>
<organism evidence="1 2">
    <name type="scientific">Plakobranchus ocellatus</name>
    <dbReference type="NCBI Taxonomy" id="259542"/>
    <lineage>
        <taxon>Eukaryota</taxon>
        <taxon>Metazoa</taxon>
        <taxon>Spiralia</taxon>
        <taxon>Lophotrochozoa</taxon>
        <taxon>Mollusca</taxon>
        <taxon>Gastropoda</taxon>
        <taxon>Heterobranchia</taxon>
        <taxon>Euthyneura</taxon>
        <taxon>Panpulmonata</taxon>
        <taxon>Sacoglossa</taxon>
        <taxon>Placobranchoidea</taxon>
        <taxon>Plakobranchidae</taxon>
        <taxon>Plakobranchus</taxon>
    </lineage>
</organism>
<evidence type="ECO:0000313" key="2">
    <source>
        <dbReference type="Proteomes" id="UP000735302"/>
    </source>
</evidence>
<gene>
    <name evidence="1" type="ORF">PoB_002689900</name>
</gene>
<dbReference type="Proteomes" id="UP000735302">
    <property type="component" value="Unassembled WGS sequence"/>
</dbReference>
<name>A0AAV3ZYJ6_9GAST</name>
<protein>
    <submittedName>
        <fullName evidence="1">Uncharacterized protein</fullName>
    </submittedName>
</protein>
<dbReference type="AlphaFoldDB" id="A0AAV3ZYJ6"/>
<sequence length="99" mass="10816">MKEAGHQRNATVGVGLHTDGYVLQASRPLWTGSVAASRGSASHRLYLGSCHWTCIFLDLVIFISDLEPQTNNSLSACSTPRLLVISDTVPENVYKTLRD</sequence>
<proteinExistence type="predicted"/>
<comment type="caution">
    <text evidence="1">The sequence shown here is derived from an EMBL/GenBank/DDBJ whole genome shotgun (WGS) entry which is preliminary data.</text>
</comment>
<dbReference type="EMBL" id="BLXT01003087">
    <property type="protein sequence ID" value="GFO00394.1"/>
    <property type="molecule type" value="Genomic_DNA"/>
</dbReference>
<accession>A0AAV3ZYJ6</accession>